<keyword evidence="4" id="KW-0808">Transferase</keyword>
<proteinExistence type="inferred from homology"/>
<dbReference type="Pfam" id="PF00202">
    <property type="entry name" value="Aminotran_3"/>
    <property type="match status" value="1"/>
</dbReference>
<accession>A0AB39U7D7</accession>
<keyword evidence="2 3" id="KW-0663">Pyridoxal phosphate</keyword>
<dbReference type="KEGG" id="baqk:QN215_01630"/>
<dbReference type="RefSeq" id="WP_369344408.1">
    <property type="nucleotide sequence ID" value="NZ_CP129674.1"/>
</dbReference>
<dbReference type="EMBL" id="CP129674">
    <property type="protein sequence ID" value="XDS44862.1"/>
    <property type="molecule type" value="Genomic_DNA"/>
</dbReference>
<dbReference type="PANTHER" id="PTHR43713:SF3">
    <property type="entry name" value="GLUTAMATE-1-SEMIALDEHYDE 2,1-AMINOMUTASE 1, CHLOROPLASTIC-RELATED"/>
    <property type="match status" value="1"/>
</dbReference>
<evidence type="ECO:0000313" key="4">
    <source>
        <dbReference type="EMBL" id="XDS44862.1"/>
    </source>
</evidence>
<evidence type="ECO:0000256" key="2">
    <source>
        <dbReference type="ARBA" id="ARBA00022898"/>
    </source>
</evidence>
<protein>
    <submittedName>
        <fullName evidence="4">Aspartate aminotransferase family protein</fullName>
    </submittedName>
</protein>
<comment type="similarity">
    <text evidence="3">Belongs to the class-III pyridoxal-phosphate-dependent aminotransferase family.</text>
</comment>
<sequence>MSTVIDRTTVINPTRIKELTAKESELLNSKLVKSREMYEKARVHLCNGVASSYQLRDPWPIYVDHGKGSRIYDVDGNEYYDFHNGFGAMIQGHGNPIIGKAIDERFPKGTHFAVPDEDDYILAGELSKRFNLPKWRYTNSGSEATMDAIRIARAYTHRDYFMKIFGSYHGHHDAVMISISEDYDKIGDPNHLKSLPYGAGIPKATIPLTVPVPFNNAEAFEHRIVEMEKEGNPPACLIMEPCLMNMGIVPPEPGYLEAVRAITKKHGIVLIFDEVKTGLTIGPGGATQLFGVTPDMVTVSKALGGGLPMGVIGGTEEVMSVVEDGEVYQVGTYSGNPLCVAAARANLEQVLTPEAYAHFDDLNSRLMEGCTDVVKRFGFPGYAVGFGAKGCITFSPKKVVDYVTFREGQRSELNELCWLYAMNRGVFMTPGREEEWTLSVAHDYAAVDAYISAFDEMAHDLTKD</sequence>
<name>A0AB39U7D7_9BIFI</name>
<dbReference type="AlphaFoldDB" id="A0AB39U7D7"/>
<dbReference type="InterPro" id="IPR005814">
    <property type="entry name" value="Aminotrans_3"/>
</dbReference>
<dbReference type="GO" id="GO:0008483">
    <property type="term" value="F:transaminase activity"/>
    <property type="evidence" value="ECO:0007669"/>
    <property type="project" value="UniProtKB-KW"/>
</dbReference>
<dbReference type="PANTHER" id="PTHR43713">
    <property type="entry name" value="GLUTAMATE-1-SEMIALDEHYDE 2,1-AMINOMUTASE"/>
    <property type="match status" value="1"/>
</dbReference>
<dbReference type="Gene3D" id="3.40.640.10">
    <property type="entry name" value="Type I PLP-dependent aspartate aminotransferase-like (Major domain)"/>
    <property type="match status" value="1"/>
</dbReference>
<dbReference type="InterPro" id="IPR015424">
    <property type="entry name" value="PyrdxlP-dep_Trfase"/>
</dbReference>
<dbReference type="SUPFAM" id="SSF53383">
    <property type="entry name" value="PLP-dependent transferases"/>
    <property type="match status" value="1"/>
</dbReference>
<keyword evidence="4" id="KW-0032">Aminotransferase</keyword>
<dbReference type="InterPro" id="IPR015422">
    <property type="entry name" value="PyrdxlP-dep_Trfase_small"/>
</dbReference>
<dbReference type="CDD" id="cd00610">
    <property type="entry name" value="OAT_like"/>
    <property type="match status" value="1"/>
</dbReference>
<comment type="cofactor">
    <cofactor evidence="1">
        <name>pyridoxal 5'-phosphate</name>
        <dbReference type="ChEBI" id="CHEBI:597326"/>
    </cofactor>
</comment>
<dbReference type="Gene3D" id="3.90.1150.10">
    <property type="entry name" value="Aspartate Aminotransferase, domain 1"/>
    <property type="match status" value="1"/>
</dbReference>
<reference evidence="4" key="1">
    <citation type="submission" date="2023-07" db="EMBL/GenBank/DDBJ databases">
        <title>Bifidobacterium aquikefiriaerophilum sp. nov. and Bifidobacterium eccum sp. nov., isolated from water kefir.</title>
        <authorList>
            <person name="Breselge S."/>
            <person name="Bellassi P."/>
            <person name="Barcenilla C."/>
            <person name="Alvarez-Ordonez A."/>
            <person name="Morelli L."/>
            <person name="Cotter P.D."/>
        </authorList>
    </citation>
    <scope>NUCLEOTIDE SEQUENCE</scope>
    <source>
        <strain evidence="4">WK041_4_12</strain>
    </source>
</reference>
<evidence type="ECO:0000256" key="1">
    <source>
        <dbReference type="ARBA" id="ARBA00001933"/>
    </source>
</evidence>
<gene>
    <name evidence="4" type="ORF">QN215_01630</name>
</gene>
<organism evidence="4">
    <name type="scientific">Bifidobacterium aquikefiricola</name>
    <dbReference type="NCBI Taxonomy" id="3059038"/>
    <lineage>
        <taxon>Bacteria</taxon>
        <taxon>Bacillati</taxon>
        <taxon>Actinomycetota</taxon>
        <taxon>Actinomycetes</taxon>
        <taxon>Bifidobacteriales</taxon>
        <taxon>Bifidobacteriaceae</taxon>
        <taxon>Bifidobacterium</taxon>
    </lineage>
</organism>
<dbReference type="InterPro" id="IPR015421">
    <property type="entry name" value="PyrdxlP-dep_Trfase_major"/>
</dbReference>
<dbReference type="GO" id="GO:0030170">
    <property type="term" value="F:pyridoxal phosphate binding"/>
    <property type="evidence" value="ECO:0007669"/>
    <property type="project" value="InterPro"/>
</dbReference>
<evidence type="ECO:0000256" key="3">
    <source>
        <dbReference type="RuleBase" id="RU003560"/>
    </source>
</evidence>